<dbReference type="PRINTS" id="PR00411">
    <property type="entry name" value="PNDRDTASEI"/>
</dbReference>
<dbReference type="EC" id="1.14.13.84" evidence="4"/>
<dbReference type="PANTHER" id="PTHR42877:SF4">
    <property type="entry name" value="FAD_NAD(P)-BINDING DOMAIN-CONTAINING PROTEIN-RELATED"/>
    <property type="match status" value="1"/>
</dbReference>
<keyword evidence="2" id="KW-0274">FAD</keyword>
<keyword evidence="3 4" id="KW-0560">Oxidoreductase</keyword>
<dbReference type="InterPro" id="IPR020946">
    <property type="entry name" value="Flavin_mOase-like"/>
</dbReference>
<dbReference type="InterPro" id="IPR036188">
    <property type="entry name" value="FAD/NAD-bd_sf"/>
</dbReference>
<proteinExistence type="predicted"/>
<accession>A0ABU1V6Z6</accession>
<protein>
    <submittedName>
        <fullName evidence="4">4-hydroxyacetophenone monooxygenase</fullName>
        <ecNumber evidence="4">1.14.13.84</ecNumber>
    </submittedName>
</protein>
<dbReference type="EMBL" id="JAVDWE010000002">
    <property type="protein sequence ID" value="MDR7093229.1"/>
    <property type="molecule type" value="Genomic_DNA"/>
</dbReference>
<evidence type="ECO:0000256" key="2">
    <source>
        <dbReference type="ARBA" id="ARBA00022827"/>
    </source>
</evidence>
<dbReference type="GO" id="GO:0033767">
    <property type="term" value="F:4-hydroxyacetophenone monooxygenase activity"/>
    <property type="evidence" value="ECO:0007669"/>
    <property type="project" value="UniProtKB-EC"/>
</dbReference>
<comment type="caution">
    <text evidence="4">The sequence shown here is derived from an EMBL/GenBank/DDBJ whole genome shotgun (WGS) entry which is preliminary data.</text>
</comment>
<organism evidence="4 5">
    <name type="scientific">Hydrogenophaga laconesensis</name>
    <dbReference type="NCBI Taxonomy" id="1805971"/>
    <lineage>
        <taxon>Bacteria</taxon>
        <taxon>Pseudomonadati</taxon>
        <taxon>Pseudomonadota</taxon>
        <taxon>Betaproteobacteria</taxon>
        <taxon>Burkholderiales</taxon>
        <taxon>Comamonadaceae</taxon>
        <taxon>Hydrogenophaga</taxon>
    </lineage>
</organism>
<dbReference type="SUPFAM" id="SSF51905">
    <property type="entry name" value="FAD/NAD(P)-binding domain"/>
    <property type="match status" value="2"/>
</dbReference>
<gene>
    <name evidence="4" type="ORF">J2X09_000961</name>
</gene>
<dbReference type="Pfam" id="PF00743">
    <property type="entry name" value="FMO-like"/>
    <property type="match status" value="1"/>
</dbReference>
<dbReference type="Gene3D" id="3.50.50.60">
    <property type="entry name" value="FAD/NAD(P)-binding domain"/>
    <property type="match status" value="2"/>
</dbReference>
<reference evidence="4 5" key="1">
    <citation type="submission" date="2023-07" db="EMBL/GenBank/DDBJ databases">
        <title>Sorghum-associated microbial communities from plants grown in Nebraska, USA.</title>
        <authorList>
            <person name="Schachtman D."/>
        </authorList>
    </citation>
    <scope>NUCLEOTIDE SEQUENCE [LARGE SCALE GENOMIC DNA]</scope>
    <source>
        <strain evidence="4 5">BE240</strain>
    </source>
</reference>
<dbReference type="InterPro" id="IPR051209">
    <property type="entry name" value="FAD-bind_Monooxygenase_sf"/>
</dbReference>
<keyword evidence="4" id="KW-0503">Monooxygenase</keyword>
<dbReference type="RefSeq" id="WP_204732890.1">
    <property type="nucleotide sequence ID" value="NZ_JAVDWE010000002.1"/>
</dbReference>
<dbReference type="Proteomes" id="UP001265550">
    <property type="component" value="Unassembled WGS sequence"/>
</dbReference>
<dbReference type="PANTHER" id="PTHR42877">
    <property type="entry name" value="L-ORNITHINE N(5)-MONOOXYGENASE-RELATED"/>
    <property type="match status" value="1"/>
</dbReference>
<keyword evidence="5" id="KW-1185">Reference proteome</keyword>
<evidence type="ECO:0000313" key="4">
    <source>
        <dbReference type="EMBL" id="MDR7093229.1"/>
    </source>
</evidence>
<evidence type="ECO:0000256" key="1">
    <source>
        <dbReference type="ARBA" id="ARBA00022630"/>
    </source>
</evidence>
<evidence type="ECO:0000313" key="5">
    <source>
        <dbReference type="Proteomes" id="UP001265550"/>
    </source>
</evidence>
<evidence type="ECO:0000256" key="3">
    <source>
        <dbReference type="ARBA" id="ARBA00023002"/>
    </source>
</evidence>
<keyword evidence="1" id="KW-0285">Flavoprotein</keyword>
<name>A0ABU1V6Z6_9BURK</name>
<sequence length="655" mass="74853">MQGADFKKAVKDEALLRASLEEADIAPLLMVLVQLTGDLALLDRVAPYIDGPWSFMERVPVELKEEIRSRLVATLKAYAHEGRKAPSVTEPALLKRLMSAGVGQPVSDEYLPLLMEEMQFGGRDERSVPWRERPPLTQLEDFRVVVIGAGFSGICMGIRLIEQGIPFVILEKNADVGGTWLENTYPDCAVDTPNHFYSYSFHPNNDWTHHFSKQPEILAYIRDTVARYDLRRHIRFGVEVERAAYDESSSRWRLQFKDEQGHMDCNVLVTAVGLLNRPAVPPVPGIDAFAGPRFHTAEWRHDVELDGKRVAMIGTGASGMQAGPAIAPAAASLTVFQRSPHWAMNNPNYHRKVTDGMRWALNNVPFLSQWLRFQLYWASSDGFHSQLKVDPSWPHPERSLNAQNDQMRERLVQHIHTELEGRPDLIAKCTPTFPPYGKRMLRDNHWYRMLRRENVRLETGAIDHVEANAIVMRDGTRHEIDVMVLATGFQASKVLWPMDIRGKDDVSIRDIWGDDDPRAHLGMNVPGFPNLFVSFGPGTNLAHGGSAIFHFECQVRYIQQALREMIETGISSMEVRRDIHDQYNEQLDDLHRDMVWAHPGVKNWYKNARNRVTLTSPWRLLDYWALTREFRLSDFTVRRRATGIPRTHDHGVLAK</sequence>